<dbReference type="SUPFAM" id="SSF48008">
    <property type="entry name" value="GntR ligand-binding domain-like"/>
    <property type="match status" value="1"/>
</dbReference>
<dbReference type="PROSITE" id="PS50949">
    <property type="entry name" value="HTH_GNTR"/>
    <property type="match status" value="1"/>
</dbReference>
<dbReference type="AlphaFoldDB" id="A0A1I5Q8H0"/>
<sequence length="234" mass="26393">MTLQIVYPGRMKQMLSEQIYDQVRDAIMRGEVEPGQALKPQELAARYEVSLAVVREALVRLVGEGLAERLTNRGFAVPALADRRWQEIVEARQTVEPAMLRLSVARGDLEWETRVRAAGHRLARTPMYVPDEGRYYSAAWAEAHRLFHRTLLDGCGNAVLLENFDRMWTASELARRWTVAPGYRLPVEDVLAQHEELERAALSRDPEEAAGLLTDHLAATAAVLTGSRECVSRF</sequence>
<dbReference type="CDD" id="cd07377">
    <property type="entry name" value="WHTH_GntR"/>
    <property type="match status" value="1"/>
</dbReference>
<dbReference type="PANTHER" id="PTHR43537">
    <property type="entry name" value="TRANSCRIPTIONAL REGULATOR, GNTR FAMILY"/>
    <property type="match status" value="1"/>
</dbReference>
<gene>
    <name evidence="5" type="ORF">SAMN05421854_105228</name>
</gene>
<keyword evidence="3" id="KW-0804">Transcription</keyword>
<evidence type="ECO:0000256" key="1">
    <source>
        <dbReference type="ARBA" id="ARBA00023015"/>
    </source>
</evidence>
<keyword evidence="1" id="KW-0805">Transcription regulation</keyword>
<feature type="domain" description="HTH gntR-type" evidence="4">
    <location>
        <begin position="13"/>
        <end position="80"/>
    </location>
</feature>
<dbReference type="Gene3D" id="1.10.10.10">
    <property type="entry name" value="Winged helix-like DNA-binding domain superfamily/Winged helix DNA-binding domain"/>
    <property type="match status" value="1"/>
</dbReference>
<dbReference type="Pfam" id="PF07729">
    <property type="entry name" value="FCD"/>
    <property type="match status" value="1"/>
</dbReference>
<proteinExistence type="predicted"/>
<dbReference type="InterPro" id="IPR000524">
    <property type="entry name" value="Tscrpt_reg_HTH_GntR"/>
</dbReference>
<dbReference type="Gene3D" id="1.20.120.530">
    <property type="entry name" value="GntR ligand-binding domain-like"/>
    <property type="match status" value="1"/>
</dbReference>
<dbReference type="InterPro" id="IPR036390">
    <property type="entry name" value="WH_DNA-bd_sf"/>
</dbReference>
<evidence type="ECO:0000259" key="4">
    <source>
        <dbReference type="PROSITE" id="PS50949"/>
    </source>
</evidence>
<dbReference type="SMART" id="SM00345">
    <property type="entry name" value="HTH_GNTR"/>
    <property type="match status" value="1"/>
</dbReference>
<evidence type="ECO:0000313" key="5">
    <source>
        <dbReference type="EMBL" id="SFP42604.1"/>
    </source>
</evidence>
<dbReference type="Proteomes" id="UP000199137">
    <property type="component" value="Unassembled WGS sequence"/>
</dbReference>
<dbReference type="PANTHER" id="PTHR43537:SF24">
    <property type="entry name" value="GLUCONATE OPERON TRANSCRIPTIONAL REPRESSOR"/>
    <property type="match status" value="1"/>
</dbReference>
<organism evidence="5 6">
    <name type="scientific">Amycolatopsis rubida</name>
    <dbReference type="NCBI Taxonomy" id="112413"/>
    <lineage>
        <taxon>Bacteria</taxon>
        <taxon>Bacillati</taxon>
        <taxon>Actinomycetota</taxon>
        <taxon>Actinomycetes</taxon>
        <taxon>Pseudonocardiales</taxon>
        <taxon>Pseudonocardiaceae</taxon>
        <taxon>Amycolatopsis</taxon>
    </lineage>
</organism>
<dbReference type="SMART" id="SM00895">
    <property type="entry name" value="FCD"/>
    <property type="match status" value="1"/>
</dbReference>
<dbReference type="GO" id="GO:0003700">
    <property type="term" value="F:DNA-binding transcription factor activity"/>
    <property type="evidence" value="ECO:0007669"/>
    <property type="project" value="InterPro"/>
</dbReference>
<dbReference type="InterPro" id="IPR036388">
    <property type="entry name" value="WH-like_DNA-bd_sf"/>
</dbReference>
<protein>
    <submittedName>
        <fullName evidence="5">DNA-binding transcriptional regulator, GntR family</fullName>
    </submittedName>
</protein>
<evidence type="ECO:0000313" key="6">
    <source>
        <dbReference type="Proteomes" id="UP000199137"/>
    </source>
</evidence>
<name>A0A1I5Q8H0_9PSEU</name>
<dbReference type="GO" id="GO:0003677">
    <property type="term" value="F:DNA binding"/>
    <property type="evidence" value="ECO:0007669"/>
    <property type="project" value="UniProtKB-KW"/>
</dbReference>
<dbReference type="SUPFAM" id="SSF46785">
    <property type="entry name" value="Winged helix' DNA-binding domain"/>
    <property type="match status" value="1"/>
</dbReference>
<keyword evidence="2 5" id="KW-0238">DNA-binding</keyword>
<accession>A0A1I5Q8H0</accession>
<evidence type="ECO:0000256" key="3">
    <source>
        <dbReference type="ARBA" id="ARBA00023163"/>
    </source>
</evidence>
<dbReference type="InterPro" id="IPR008920">
    <property type="entry name" value="TF_FadR/GntR_C"/>
</dbReference>
<evidence type="ECO:0000256" key="2">
    <source>
        <dbReference type="ARBA" id="ARBA00023125"/>
    </source>
</evidence>
<dbReference type="InterPro" id="IPR011711">
    <property type="entry name" value="GntR_C"/>
</dbReference>
<dbReference type="Pfam" id="PF00392">
    <property type="entry name" value="GntR"/>
    <property type="match status" value="1"/>
</dbReference>
<reference evidence="5 6" key="1">
    <citation type="submission" date="2016-10" db="EMBL/GenBank/DDBJ databases">
        <authorList>
            <person name="de Groot N.N."/>
        </authorList>
    </citation>
    <scope>NUCLEOTIDE SEQUENCE [LARGE SCALE GENOMIC DNA]</scope>
    <source>
        <strain evidence="5 6">DSM 44637</strain>
    </source>
</reference>
<dbReference type="EMBL" id="FOWC01000005">
    <property type="protein sequence ID" value="SFP42604.1"/>
    <property type="molecule type" value="Genomic_DNA"/>
</dbReference>
<dbReference type="STRING" id="112413.SAMN05421854_105228"/>